<comment type="caution">
    <text evidence="1">The sequence shown here is derived from an EMBL/GenBank/DDBJ whole genome shotgun (WGS) entry which is preliminary data.</text>
</comment>
<proteinExistence type="predicted"/>
<dbReference type="AlphaFoldDB" id="A0A8J6A3Z6"/>
<reference evidence="1" key="1">
    <citation type="journal article" date="2021" name="Evol. Appl.">
        <title>The genome of the Pyrenean desman and the effects of bottlenecks and inbreeding on the genomic landscape of an endangered species.</title>
        <authorList>
            <person name="Escoda L."/>
            <person name="Castresana J."/>
        </authorList>
    </citation>
    <scope>NUCLEOTIDE SEQUENCE</scope>
    <source>
        <strain evidence="1">IBE-C5619</strain>
    </source>
</reference>
<dbReference type="EMBL" id="JAGFMF010011889">
    <property type="protein sequence ID" value="KAG8510220.1"/>
    <property type="molecule type" value="Genomic_DNA"/>
</dbReference>
<name>A0A8J6A3Z6_GALPY</name>
<evidence type="ECO:0000313" key="2">
    <source>
        <dbReference type="Proteomes" id="UP000700334"/>
    </source>
</evidence>
<evidence type="ECO:0000313" key="1">
    <source>
        <dbReference type="EMBL" id="KAG8510220.1"/>
    </source>
</evidence>
<gene>
    <name evidence="1" type="ORF">J0S82_015330</name>
</gene>
<sequence>MKETVLQLPAAGTHLDVTNLDAQVDHRPLTVLHEHSTTALRSVHMTSRVTAMTLSSQVAHRLPPPPRESARMRRGITSREHLLALAPDLHFHRDLCRWKRRSRRVLKGYSQGGISG</sequence>
<accession>A0A8J6A3Z6</accession>
<organism evidence="1 2">
    <name type="scientific">Galemys pyrenaicus</name>
    <name type="common">Iberian desman</name>
    <name type="synonym">Pyrenean desman</name>
    <dbReference type="NCBI Taxonomy" id="202257"/>
    <lineage>
        <taxon>Eukaryota</taxon>
        <taxon>Metazoa</taxon>
        <taxon>Chordata</taxon>
        <taxon>Craniata</taxon>
        <taxon>Vertebrata</taxon>
        <taxon>Euteleostomi</taxon>
        <taxon>Mammalia</taxon>
        <taxon>Eutheria</taxon>
        <taxon>Laurasiatheria</taxon>
        <taxon>Eulipotyphla</taxon>
        <taxon>Talpidae</taxon>
        <taxon>Galemys</taxon>
    </lineage>
</organism>
<dbReference type="Proteomes" id="UP000700334">
    <property type="component" value="Unassembled WGS sequence"/>
</dbReference>
<protein>
    <submittedName>
        <fullName evidence="1">Uncharacterized protein</fullName>
    </submittedName>
</protein>
<keyword evidence="2" id="KW-1185">Reference proteome</keyword>